<dbReference type="GO" id="GO:0000160">
    <property type="term" value="P:phosphorelay signal transduction system"/>
    <property type="evidence" value="ECO:0007669"/>
    <property type="project" value="InterPro"/>
</dbReference>
<dbReference type="SMART" id="SM00267">
    <property type="entry name" value="GGDEF"/>
    <property type="match status" value="1"/>
</dbReference>
<dbReference type="HOGENOM" id="CLU_000445_11_28_6"/>
<proteinExistence type="predicted"/>
<dbReference type="PANTHER" id="PTHR45138:SF9">
    <property type="entry name" value="DIGUANYLATE CYCLASE DGCM-RELATED"/>
    <property type="match status" value="1"/>
</dbReference>
<dbReference type="Pfam" id="PF00072">
    <property type="entry name" value="Response_reg"/>
    <property type="match status" value="1"/>
</dbReference>
<dbReference type="InterPro" id="IPR001789">
    <property type="entry name" value="Sig_transdc_resp-reg_receiver"/>
</dbReference>
<dbReference type="Gene3D" id="3.40.50.2300">
    <property type="match status" value="1"/>
</dbReference>
<evidence type="ECO:0000259" key="5">
    <source>
        <dbReference type="PROSITE" id="PS50110"/>
    </source>
</evidence>
<feature type="domain" description="Response regulatory" evidence="5">
    <location>
        <begin position="5"/>
        <end position="120"/>
    </location>
</feature>
<evidence type="ECO:0000256" key="2">
    <source>
        <dbReference type="ARBA" id="ARBA00012528"/>
    </source>
</evidence>
<dbReference type="GO" id="GO:1902201">
    <property type="term" value="P:negative regulation of bacterial-type flagellum-dependent cell motility"/>
    <property type="evidence" value="ECO:0007669"/>
    <property type="project" value="TreeGrafter"/>
</dbReference>
<dbReference type="GO" id="GO:0005886">
    <property type="term" value="C:plasma membrane"/>
    <property type="evidence" value="ECO:0007669"/>
    <property type="project" value="TreeGrafter"/>
</dbReference>
<name>H8Z212_9GAMM</name>
<keyword evidence="8" id="KW-1185">Reference proteome</keyword>
<comment type="catalytic activity">
    <reaction evidence="3">
        <text>2 GTP = 3',3'-c-di-GMP + 2 diphosphate</text>
        <dbReference type="Rhea" id="RHEA:24898"/>
        <dbReference type="ChEBI" id="CHEBI:33019"/>
        <dbReference type="ChEBI" id="CHEBI:37565"/>
        <dbReference type="ChEBI" id="CHEBI:58805"/>
        <dbReference type="EC" id="2.7.7.65"/>
    </reaction>
</comment>
<dbReference type="FunFam" id="3.30.70.270:FF:000001">
    <property type="entry name" value="Diguanylate cyclase domain protein"/>
    <property type="match status" value="1"/>
</dbReference>
<accession>H8Z212</accession>
<feature type="modified residue" description="4-aspartylphosphate" evidence="4">
    <location>
        <position position="53"/>
    </location>
</feature>
<dbReference type="SUPFAM" id="SSF52172">
    <property type="entry name" value="CheY-like"/>
    <property type="match status" value="1"/>
</dbReference>
<protein>
    <recommendedName>
        <fullName evidence="2">diguanylate cyclase</fullName>
        <ecNumber evidence="2">2.7.7.65</ecNumber>
    </recommendedName>
</protein>
<dbReference type="GO" id="GO:0052621">
    <property type="term" value="F:diguanylate cyclase activity"/>
    <property type="evidence" value="ECO:0007669"/>
    <property type="project" value="UniProtKB-EC"/>
</dbReference>
<sequence length="305" mass="33957">MNQPRILIVDDETLNIELIAKIFMDDHEVLFATDGAKALELAASTNPDLILLDIMLPGMDGFEICARLKTEPHTADIPVIFITGRDDIETETRGLALGAVDYITKPINPQIVRMRVGNHIELKRARDRLTELATTDGLTGLANRRRFDEVLEREVQRHLRSHEPLTVIMLDIDHFKLYNDTYGHLRGDDCLRAIACSIHGSLLRATDLAARYGGEEFACILPDTGALEDVTAIAERIRTNVIALKIPHETSPTAPHVTVSLGLVSCYCTQSLQPEQLTAAADKQLYLAKSLGRNRYALEQPDRKS</sequence>
<dbReference type="InterPro" id="IPR050469">
    <property type="entry name" value="Diguanylate_Cyclase"/>
</dbReference>
<dbReference type="SUPFAM" id="SSF55073">
    <property type="entry name" value="Nucleotide cyclase"/>
    <property type="match status" value="1"/>
</dbReference>
<dbReference type="GO" id="GO:0043709">
    <property type="term" value="P:cell adhesion involved in single-species biofilm formation"/>
    <property type="evidence" value="ECO:0007669"/>
    <property type="project" value="TreeGrafter"/>
</dbReference>
<reference evidence="7 8" key="2">
    <citation type="submission" date="2011-11" db="EMBL/GenBank/DDBJ databases">
        <authorList>
            <consortium name="US DOE Joint Genome Institute"/>
            <person name="Lucas S."/>
            <person name="Han J."/>
            <person name="Lapidus A."/>
            <person name="Cheng J.-F."/>
            <person name="Goodwin L."/>
            <person name="Pitluck S."/>
            <person name="Peters L."/>
            <person name="Ovchinnikova G."/>
            <person name="Zhang X."/>
            <person name="Detter J.C."/>
            <person name="Han C."/>
            <person name="Tapia R."/>
            <person name="Land M."/>
            <person name="Hauser L."/>
            <person name="Kyrpides N."/>
            <person name="Ivanova N."/>
            <person name="Pagani I."/>
            <person name="Vogl K."/>
            <person name="Liu Z."/>
            <person name="Overmann J."/>
            <person name="Frigaard N.-U."/>
            <person name="Bryant D."/>
            <person name="Woyke T."/>
        </authorList>
    </citation>
    <scope>NUCLEOTIDE SEQUENCE [LARGE SCALE GENOMIC DNA]</scope>
    <source>
        <strain evidence="7 8">970</strain>
    </source>
</reference>
<dbReference type="OrthoDB" id="9812260at2"/>
<dbReference type="EC" id="2.7.7.65" evidence="2"/>
<evidence type="ECO:0000256" key="1">
    <source>
        <dbReference type="ARBA" id="ARBA00001946"/>
    </source>
</evidence>
<dbReference type="InterPro" id="IPR000160">
    <property type="entry name" value="GGDEF_dom"/>
</dbReference>
<comment type="cofactor">
    <cofactor evidence="1">
        <name>Mg(2+)</name>
        <dbReference type="ChEBI" id="CHEBI:18420"/>
    </cofactor>
</comment>
<evidence type="ECO:0000256" key="4">
    <source>
        <dbReference type="PROSITE-ProRule" id="PRU00169"/>
    </source>
</evidence>
<gene>
    <name evidence="7" type="ORF">Thi970DRAFT_01749</name>
</gene>
<dbReference type="NCBIfam" id="TIGR00254">
    <property type="entry name" value="GGDEF"/>
    <property type="match status" value="1"/>
</dbReference>
<dbReference type="Gene3D" id="3.30.70.270">
    <property type="match status" value="1"/>
</dbReference>
<reference evidence="8" key="1">
    <citation type="submission" date="2011-06" db="EMBL/GenBank/DDBJ databases">
        <authorList>
            <consortium name="US DOE Joint Genome Institute (JGI-PGF)"/>
            <person name="Lucas S."/>
            <person name="Han J."/>
            <person name="Lapidus A."/>
            <person name="Cheng J.-F."/>
            <person name="Goodwin L."/>
            <person name="Pitluck S."/>
            <person name="Peters L."/>
            <person name="Land M.L."/>
            <person name="Hauser L."/>
            <person name="Vogl K."/>
            <person name="Liu Z."/>
            <person name="Overmann J."/>
            <person name="Frigaard N.-U."/>
            <person name="Bryant D.A."/>
            <person name="Woyke T.J."/>
        </authorList>
    </citation>
    <scope>NUCLEOTIDE SEQUENCE [LARGE SCALE GENOMIC DNA]</scope>
    <source>
        <strain evidence="8">970</strain>
    </source>
</reference>
<organism evidence="7 8">
    <name type="scientific">Thiorhodovibrio frisius</name>
    <dbReference type="NCBI Taxonomy" id="631362"/>
    <lineage>
        <taxon>Bacteria</taxon>
        <taxon>Pseudomonadati</taxon>
        <taxon>Pseudomonadota</taxon>
        <taxon>Gammaproteobacteria</taxon>
        <taxon>Chromatiales</taxon>
        <taxon>Chromatiaceae</taxon>
        <taxon>Thiorhodovibrio</taxon>
    </lineage>
</organism>
<evidence type="ECO:0000256" key="3">
    <source>
        <dbReference type="ARBA" id="ARBA00034247"/>
    </source>
</evidence>
<dbReference type="STRING" id="631362.Thi970DRAFT_01749"/>
<dbReference type="PROSITE" id="PS50887">
    <property type="entry name" value="GGDEF"/>
    <property type="match status" value="1"/>
</dbReference>
<dbReference type="RefSeq" id="WP_009148122.1">
    <property type="nucleotide sequence ID" value="NZ_CP121471.1"/>
</dbReference>
<dbReference type="InterPro" id="IPR043128">
    <property type="entry name" value="Rev_trsase/Diguanyl_cyclase"/>
</dbReference>
<feature type="domain" description="GGDEF" evidence="6">
    <location>
        <begin position="163"/>
        <end position="301"/>
    </location>
</feature>
<dbReference type="SMART" id="SM00448">
    <property type="entry name" value="REC"/>
    <property type="match status" value="1"/>
</dbReference>
<dbReference type="PANTHER" id="PTHR45138">
    <property type="entry name" value="REGULATORY COMPONENTS OF SENSORY TRANSDUCTION SYSTEM"/>
    <property type="match status" value="1"/>
</dbReference>
<dbReference type="eggNOG" id="COG3706">
    <property type="taxonomic scope" value="Bacteria"/>
</dbReference>
<dbReference type="CDD" id="cd01949">
    <property type="entry name" value="GGDEF"/>
    <property type="match status" value="1"/>
</dbReference>
<dbReference type="EMBL" id="JH603169">
    <property type="protein sequence ID" value="EIC21537.1"/>
    <property type="molecule type" value="Genomic_DNA"/>
</dbReference>
<dbReference type="Pfam" id="PF00990">
    <property type="entry name" value="GGDEF"/>
    <property type="match status" value="1"/>
</dbReference>
<evidence type="ECO:0000313" key="8">
    <source>
        <dbReference type="Proteomes" id="UP000002964"/>
    </source>
</evidence>
<dbReference type="InterPro" id="IPR011006">
    <property type="entry name" value="CheY-like_superfamily"/>
</dbReference>
<evidence type="ECO:0000259" key="6">
    <source>
        <dbReference type="PROSITE" id="PS50887"/>
    </source>
</evidence>
<keyword evidence="4" id="KW-0597">Phosphoprotein</keyword>
<evidence type="ECO:0000313" key="7">
    <source>
        <dbReference type="EMBL" id="EIC21537.1"/>
    </source>
</evidence>
<dbReference type="InterPro" id="IPR029787">
    <property type="entry name" value="Nucleotide_cyclase"/>
</dbReference>
<dbReference type="Proteomes" id="UP000002964">
    <property type="component" value="Unassembled WGS sequence"/>
</dbReference>
<dbReference type="PROSITE" id="PS50110">
    <property type="entry name" value="RESPONSE_REGULATORY"/>
    <property type="match status" value="1"/>
</dbReference>
<dbReference type="AlphaFoldDB" id="H8Z212"/>